<organism evidence="2 3">
    <name type="scientific">Aspergillus japonicus CBS 114.51</name>
    <dbReference type="NCBI Taxonomy" id="1448312"/>
    <lineage>
        <taxon>Eukaryota</taxon>
        <taxon>Fungi</taxon>
        <taxon>Dikarya</taxon>
        <taxon>Ascomycota</taxon>
        <taxon>Pezizomycotina</taxon>
        <taxon>Eurotiomycetes</taxon>
        <taxon>Eurotiomycetidae</taxon>
        <taxon>Eurotiales</taxon>
        <taxon>Aspergillaceae</taxon>
        <taxon>Aspergillus</taxon>
        <taxon>Aspergillus subgen. Circumdati</taxon>
    </lineage>
</organism>
<dbReference type="EMBL" id="KZ824778">
    <property type="protein sequence ID" value="RAH84336.1"/>
    <property type="molecule type" value="Genomic_DNA"/>
</dbReference>
<reference evidence="2 3" key="1">
    <citation type="submission" date="2018-02" db="EMBL/GenBank/DDBJ databases">
        <title>The genomes of Aspergillus section Nigri reveals drivers in fungal speciation.</title>
        <authorList>
            <consortium name="DOE Joint Genome Institute"/>
            <person name="Vesth T.C."/>
            <person name="Nybo J."/>
            <person name="Theobald S."/>
            <person name="Brandl J."/>
            <person name="Frisvad J.C."/>
            <person name="Nielsen K.F."/>
            <person name="Lyhne E.K."/>
            <person name="Kogle M.E."/>
            <person name="Kuo A."/>
            <person name="Riley R."/>
            <person name="Clum A."/>
            <person name="Nolan M."/>
            <person name="Lipzen A."/>
            <person name="Salamov A."/>
            <person name="Henrissat B."/>
            <person name="Wiebenga A."/>
            <person name="De vries R.P."/>
            <person name="Grigoriev I.V."/>
            <person name="Mortensen U.H."/>
            <person name="Andersen M.R."/>
            <person name="Baker S.E."/>
        </authorList>
    </citation>
    <scope>NUCLEOTIDE SEQUENCE [LARGE SCALE GENOMIC DNA]</scope>
    <source>
        <strain evidence="2 3">CBS 114.51</strain>
    </source>
</reference>
<dbReference type="AlphaFoldDB" id="A0A8T8X888"/>
<dbReference type="RefSeq" id="XP_025530230.1">
    <property type="nucleotide sequence ID" value="XM_025671466.1"/>
</dbReference>
<dbReference type="Proteomes" id="UP000249497">
    <property type="component" value="Unassembled WGS sequence"/>
</dbReference>
<gene>
    <name evidence="2" type="ORF">BO86DRAFT_386970</name>
</gene>
<keyword evidence="1" id="KW-1133">Transmembrane helix</keyword>
<dbReference type="OrthoDB" id="4765771at2759"/>
<keyword evidence="3" id="KW-1185">Reference proteome</keyword>
<keyword evidence="1" id="KW-0472">Membrane</keyword>
<evidence type="ECO:0000313" key="3">
    <source>
        <dbReference type="Proteomes" id="UP000249497"/>
    </source>
</evidence>
<keyword evidence="1" id="KW-0812">Transmembrane</keyword>
<evidence type="ECO:0000256" key="1">
    <source>
        <dbReference type="SAM" id="Phobius"/>
    </source>
</evidence>
<feature type="transmembrane region" description="Helical" evidence="1">
    <location>
        <begin position="6"/>
        <end position="26"/>
    </location>
</feature>
<accession>A0A8T8X888</accession>
<protein>
    <submittedName>
        <fullName evidence="2">Uncharacterized protein</fullName>
    </submittedName>
</protein>
<name>A0A8T8X888_ASPJA</name>
<proteinExistence type="predicted"/>
<dbReference type="GeneID" id="37175158"/>
<evidence type="ECO:0000313" key="2">
    <source>
        <dbReference type="EMBL" id="RAH84336.1"/>
    </source>
</evidence>
<sequence length="134" mass="15386">MSLSAETIIALLALLIACVPGLWFIVKHNASIRRWWSSNQGQRLRPTASQTPRYHDRDSDHFYNLGSSRRIPHSRSTQNHQTTLPFFQSYDPMLYGSIPVRTGSTPQQLEATFMYYQAVRSFSVNSKRGYHALP</sequence>